<dbReference type="SFLD" id="SFLDG00002">
    <property type="entry name" value="C1.7:_P-type_atpase_like"/>
    <property type="match status" value="1"/>
</dbReference>
<evidence type="ECO:0000256" key="6">
    <source>
        <dbReference type="ARBA" id="ARBA00022989"/>
    </source>
</evidence>
<keyword evidence="8" id="KW-0547">Nucleotide-binding</keyword>
<dbReference type="Gene3D" id="3.40.50.1000">
    <property type="entry name" value="HAD superfamily/HAD-like"/>
    <property type="match status" value="1"/>
</dbReference>
<dbReference type="InterPro" id="IPR051014">
    <property type="entry name" value="Cation_Transport_ATPase_IB"/>
</dbReference>
<dbReference type="PANTHER" id="PTHR48085">
    <property type="entry name" value="CADMIUM/ZINC-TRANSPORTING ATPASE HMA2-RELATED"/>
    <property type="match status" value="1"/>
</dbReference>
<dbReference type="InterPro" id="IPR027256">
    <property type="entry name" value="P-typ_ATPase_IB"/>
</dbReference>
<accession>A0A2I1IGA6</accession>
<dbReference type="InterPro" id="IPR008250">
    <property type="entry name" value="ATPase_P-typ_transduc_dom_A_sf"/>
</dbReference>
<dbReference type="SUPFAM" id="SSF81653">
    <property type="entry name" value="Calcium ATPase, transduction domain A"/>
    <property type="match status" value="1"/>
</dbReference>
<evidence type="ECO:0000256" key="5">
    <source>
        <dbReference type="ARBA" id="ARBA00022967"/>
    </source>
</evidence>
<dbReference type="Pfam" id="PF00122">
    <property type="entry name" value="E1-E2_ATPase"/>
    <property type="match status" value="1"/>
</dbReference>
<protein>
    <submittedName>
        <fullName evidence="10">Heavy metal translocating P-type ATPase</fullName>
    </submittedName>
</protein>
<reference evidence="10 11" key="1">
    <citation type="submission" date="2017-12" db="EMBL/GenBank/DDBJ databases">
        <title>Phylogenetic diversity of female urinary microbiome.</title>
        <authorList>
            <person name="Thomas-White K."/>
            <person name="Wolfe A.J."/>
        </authorList>
    </citation>
    <scope>NUCLEOTIDE SEQUENCE [LARGE SCALE GENOMIC DNA]</scope>
    <source>
        <strain evidence="10 11">UMB0426</strain>
    </source>
</reference>
<keyword evidence="3 8" id="KW-0812">Transmembrane</keyword>
<feature type="domain" description="P-type ATPase A" evidence="9">
    <location>
        <begin position="133"/>
        <end position="220"/>
    </location>
</feature>
<feature type="transmembrane region" description="Helical" evidence="8">
    <location>
        <begin position="262"/>
        <end position="283"/>
    </location>
</feature>
<dbReference type="InterPro" id="IPR023299">
    <property type="entry name" value="ATPase_P-typ_cyto_dom_N"/>
</dbReference>
<dbReference type="InterPro" id="IPR036412">
    <property type="entry name" value="HAD-like_sf"/>
</dbReference>
<evidence type="ECO:0000256" key="8">
    <source>
        <dbReference type="RuleBase" id="RU362081"/>
    </source>
</evidence>
<dbReference type="Gene3D" id="3.40.1110.10">
    <property type="entry name" value="Calcium-transporting ATPase, cytoplasmic domain N"/>
    <property type="match status" value="1"/>
</dbReference>
<keyword evidence="8" id="KW-0067">ATP-binding</keyword>
<gene>
    <name evidence="10" type="ORF">CYJ40_07245</name>
</gene>
<dbReference type="PROSITE" id="PS00154">
    <property type="entry name" value="ATPASE_E1_E2"/>
    <property type="match status" value="1"/>
</dbReference>
<evidence type="ECO:0000259" key="9">
    <source>
        <dbReference type="Pfam" id="PF00122"/>
    </source>
</evidence>
<dbReference type="GO" id="GO:0005524">
    <property type="term" value="F:ATP binding"/>
    <property type="evidence" value="ECO:0007669"/>
    <property type="project" value="UniProtKB-UniRule"/>
</dbReference>
<comment type="caution">
    <text evidence="10">The sequence shown here is derived from an EMBL/GenBank/DDBJ whole genome shotgun (WGS) entry which is preliminary data.</text>
</comment>
<keyword evidence="7 8" id="KW-0472">Membrane</keyword>
<dbReference type="SUPFAM" id="SSF56784">
    <property type="entry name" value="HAD-like"/>
    <property type="match status" value="1"/>
</dbReference>
<name>A0A2I1IGA6_9MICO</name>
<keyword evidence="5" id="KW-1278">Translocase</keyword>
<evidence type="ECO:0000256" key="1">
    <source>
        <dbReference type="ARBA" id="ARBA00004651"/>
    </source>
</evidence>
<dbReference type="EMBL" id="PKGO01000006">
    <property type="protein sequence ID" value="PKY70166.1"/>
    <property type="molecule type" value="Genomic_DNA"/>
</dbReference>
<feature type="transmembrane region" description="Helical" evidence="8">
    <location>
        <begin position="592"/>
        <end position="612"/>
    </location>
</feature>
<dbReference type="NCBIfam" id="TIGR01494">
    <property type="entry name" value="ATPase_P-type"/>
    <property type="match status" value="2"/>
</dbReference>
<dbReference type="STRING" id="1176165.GCA_001584405_00631"/>
<feature type="transmembrane region" description="Helical" evidence="8">
    <location>
        <begin position="35"/>
        <end position="53"/>
    </location>
</feature>
<dbReference type="InterPro" id="IPR044492">
    <property type="entry name" value="P_typ_ATPase_HD_dom"/>
</dbReference>
<evidence type="ECO:0000256" key="4">
    <source>
        <dbReference type="ARBA" id="ARBA00022723"/>
    </source>
</evidence>
<dbReference type="InterPro" id="IPR001757">
    <property type="entry name" value="P_typ_ATPase"/>
</dbReference>
<evidence type="ECO:0000256" key="3">
    <source>
        <dbReference type="ARBA" id="ARBA00022692"/>
    </source>
</evidence>
<dbReference type="Gene3D" id="2.70.150.10">
    <property type="entry name" value="Calcium-transporting ATPase, cytoplasmic transduction domain A"/>
    <property type="match status" value="1"/>
</dbReference>
<dbReference type="AlphaFoldDB" id="A0A2I1IGA6"/>
<feature type="transmembrane region" description="Helical" evidence="8">
    <location>
        <begin position="12"/>
        <end position="29"/>
    </location>
</feature>
<evidence type="ECO:0000313" key="10">
    <source>
        <dbReference type="EMBL" id="PKY70166.1"/>
    </source>
</evidence>
<dbReference type="GO" id="GO:0005886">
    <property type="term" value="C:plasma membrane"/>
    <property type="evidence" value="ECO:0007669"/>
    <property type="project" value="UniProtKB-SubCell"/>
</dbReference>
<proteinExistence type="inferred from homology"/>
<keyword evidence="4 8" id="KW-0479">Metal-binding</keyword>
<dbReference type="SFLD" id="SFLDS00003">
    <property type="entry name" value="Haloacid_Dehalogenase"/>
    <property type="match status" value="1"/>
</dbReference>
<dbReference type="GO" id="GO:0019829">
    <property type="term" value="F:ATPase-coupled monoatomic cation transmembrane transporter activity"/>
    <property type="evidence" value="ECO:0007669"/>
    <property type="project" value="InterPro"/>
</dbReference>
<organism evidence="10 11">
    <name type="scientific">Brevibacterium ravenspurgense</name>
    <dbReference type="NCBI Taxonomy" id="479117"/>
    <lineage>
        <taxon>Bacteria</taxon>
        <taxon>Bacillati</taxon>
        <taxon>Actinomycetota</taxon>
        <taxon>Actinomycetes</taxon>
        <taxon>Micrococcales</taxon>
        <taxon>Brevibacteriaceae</taxon>
        <taxon>Brevibacterium</taxon>
    </lineage>
</organism>
<comment type="similarity">
    <text evidence="2 8">Belongs to the cation transport ATPase (P-type) (TC 3.A.3) family. Type IB subfamily.</text>
</comment>
<keyword evidence="8" id="KW-1003">Cell membrane</keyword>
<evidence type="ECO:0000256" key="2">
    <source>
        <dbReference type="ARBA" id="ARBA00006024"/>
    </source>
</evidence>
<evidence type="ECO:0000256" key="7">
    <source>
        <dbReference type="ARBA" id="ARBA00023136"/>
    </source>
</evidence>
<dbReference type="SUPFAM" id="SSF81665">
    <property type="entry name" value="Calcium ATPase, transmembrane domain M"/>
    <property type="match status" value="1"/>
</dbReference>
<feature type="transmembrane region" description="Helical" evidence="8">
    <location>
        <begin position="237"/>
        <end position="256"/>
    </location>
</feature>
<comment type="subcellular location">
    <subcellularLocation>
        <location evidence="1">Cell membrane</location>
        <topology evidence="1">Multi-pass membrane protein</topology>
    </subcellularLocation>
</comment>
<dbReference type="InterPro" id="IPR018303">
    <property type="entry name" value="ATPase_P-typ_P_site"/>
</dbReference>
<dbReference type="GO" id="GO:0015086">
    <property type="term" value="F:cadmium ion transmembrane transporter activity"/>
    <property type="evidence" value="ECO:0007669"/>
    <property type="project" value="TreeGrafter"/>
</dbReference>
<dbReference type="InterPro" id="IPR023214">
    <property type="entry name" value="HAD_sf"/>
</dbReference>
<dbReference type="PRINTS" id="PR00119">
    <property type="entry name" value="CATATPASE"/>
</dbReference>
<evidence type="ECO:0000313" key="11">
    <source>
        <dbReference type="Proteomes" id="UP000242755"/>
    </source>
</evidence>
<dbReference type="SFLD" id="SFLDF00027">
    <property type="entry name" value="p-type_atpase"/>
    <property type="match status" value="1"/>
</dbReference>
<dbReference type="InterPro" id="IPR059000">
    <property type="entry name" value="ATPase_P-type_domA"/>
</dbReference>
<dbReference type="Pfam" id="PF00702">
    <property type="entry name" value="Hydrolase"/>
    <property type="match status" value="1"/>
</dbReference>
<keyword evidence="6 8" id="KW-1133">Transmembrane helix</keyword>
<sequence length="644" mass="66712">MGTVMRIFREYKLLAAVLVELIVVLALHFSGLTTAAQLVATVFVGFVILLTVIDMVKQLMRREFGLDILAVVAMTASLAVGEYLAASIIALMLTGGEALEDYAAARARRDLRSLLDRAPQRAHRLPAVDAPVDQAENIEIDRVEPGDVLLVRPAEVVPVDGEAIDAGSFDESSLTGESASVAKDIGDTILSGSVNGTQAVRMRATRSAADSQYQKIIALVRQTEDQQAPIVRVADRYAMPFTAVSLLIAGLAWWLSGDPVRFAEVLVLATPCPLLIAAPVAFLGGMSRASNAGIIVKGGAVLEALGSASTAAFDKTGTLTYGRPTVSEVRAVGVSEDELLAVAAAAEQFSSHVLALGVIEAAEGLSFPEARNGREVATEGVEAEVSFGAGADGAAGSGVAGAAGGDAAGGAAAGGAAGVVVRVGTFGFVRGMAPEAFEVEFEAGQTAAYVSVGNEYAGTLILNDQARDNAGQLVSELRRHGFEKVTMLTGDNPHTAQAIAAEVGIDDVHASLLPEDKVRLLHEIEPKPVIMVGDGVNDAPVLAAAGVGIAMGARGDTEASEAADVVITRDDISRVGKAVDIGRWTLAVAKSAIWIGIILSLVLMGFAFFGFIPAVVGALLQEVIDLAAIVYALRALKGPERFKV</sequence>
<dbReference type="GO" id="GO:0016887">
    <property type="term" value="F:ATP hydrolysis activity"/>
    <property type="evidence" value="ECO:0007669"/>
    <property type="project" value="InterPro"/>
</dbReference>
<dbReference type="Proteomes" id="UP000242755">
    <property type="component" value="Unassembled WGS sequence"/>
</dbReference>
<dbReference type="NCBIfam" id="TIGR01525">
    <property type="entry name" value="ATPase-IB_hvy"/>
    <property type="match status" value="1"/>
</dbReference>
<dbReference type="PANTHER" id="PTHR48085:SF5">
    <property type="entry name" value="CADMIUM_ZINC-TRANSPORTING ATPASE HMA4-RELATED"/>
    <property type="match status" value="1"/>
</dbReference>
<dbReference type="InterPro" id="IPR023298">
    <property type="entry name" value="ATPase_P-typ_TM_dom_sf"/>
</dbReference>
<dbReference type="GO" id="GO:0046872">
    <property type="term" value="F:metal ion binding"/>
    <property type="evidence" value="ECO:0007669"/>
    <property type="project" value="UniProtKB-KW"/>
</dbReference>